<dbReference type="Gene3D" id="3.30.1360.120">
    <property type="entry name" value="Probable tRNA modification gtpase trme, domain 1"/>
    <property type="match status" value="1"/>
</dbReference>
<keyword evidence="4 6" id="KW-0547">Nucleotide-binding</keyword>
<evidence type="ECO:0000256" key="5">
    <source>
        <dbReference type="ARBA" id="ARBA00023134"/>
    </source>
</evidence>
<dbReference type="AlphaFoldDB" id="A0A9X6RLN2"/>
<dbReference type="InterPro" id="IPR004520">
    <property type="entry name" value="GTPase_MnmE"/>
</dbReference>
<dbReference type="InterPro" id="IPR018948">
    <property type="entry name" value="GTP-bd_TrmE_N"/>
</dbReference>
<keyword evidence="5 6" id="KW-0342">GTP-binding</keyword>
<dbReference type="PRINTS" id="PR00326">
    <property type="entry name" value="GTP1OBG"/>
</dbReference>
<dbReference type="HAMAP" id="MF_00379">
    <property type="entry name" value="GTPase_MnmE"/>
    <property type="match status" value="1"/>
</dbReference>
<keyword evidence="3 6" id="KW-0819">tRNA processing</keyword>
<gene>
    <name evidence="8" type="ORF">BV898_16279</name>
</gene>
<dbReference type="NCBIfam" id="TIGR00450">
    <property type="entry name" value="mnmE_trmE_thdF"/>
    <property type="match status" value="1"/>
</dbReference>
<name>A0A9X6RLN2_HYPEX</name>
<dbReference type="PROSITE" id="PS51709">
    <property type="entry name" value="G_TRME"/>
    <property type="match status" value="1"/>
</dbReference>
<dbReference type="GO" id="GO:0030488">
    <property type="term" value="P:tRNA methylation"/>
    <property type="evidence" value="ECO:0007669"/>
    <property type="project" value="TreeGrafter"/>
</dbReference>
<dbReference type="GO" id="GO:0003924">
    <property type="term" value="F:GTPase activity"/>
    <property type="evidence" value="ECO:0007669"/>
    <property type="project" value="InterPro"/>
</dbReference>
<evidence type="ECO:0000256" key="3">
    <source>
        <dbReference type="ARBA" id="ARBA00022694"/>
    </source>
</evidence>
<comment type="subcellular location">
    <subcellularLocation>
        <location evidence="1">Mitochondrion</location>
    </subcellularLocation>
</comment>
<dbReference type="GO" id="GO:0005525">
    <property type="term" value="F:GTP binding"/>
    <property type="evidence" value="ECO:0007669"/>
    <property type="project" value="UniProtKB-KW"/>
</dbReference>
<dbReference type="InterPro" id="IPR006073">
    <property type="entry name" value="GTP-bd"/>
</dbReference>
<dbReference type="PANTHER" id="PTHR42714:SF2">
    <property type="entry name" value="TRNA MODIFICATION GTPASE GTPBP3, MITOCHONDRIAL"/>
    <property type="match status" value="1"/>
</dbReference>
<keyword evidence="9" id="KW-1185">Reference proteome</keyword>
<dbReference type="SUPFAM" id="SSF52540">
    <property type="entry name" value="P-loop containing nucleoside triphosphate hydrolases"/>
    <property type="match status" value="1"/>
</dbReference>
<dbReference type="FunFam" id="3.30.1360.120:FF:000007">
    <property type="entry name" value="tRNA modification GTPase GTPBP3, mitochondrial"/>
    <property type="match status" value="1"/>
</dbReference>
<dbReference type="Gene3D" id="3.40.50.300">
    <property type="entry name" value="P-loop containing nucleotide triphosphate hydrolases"/>
    <property type="match status" value="1"/>
</dbReference>
<evidence type="ECO:0000256" key="4">
    <source>
        <dbReference type="ARBA" id="ARBA00022741"/>
    </source>
</evidence>
<accession>A0A9X6RLN2</accession>
<comment type="caution">
    <text evidence="8">The sequence shown here is derived from an EMBL/GenBank/DDBJ whole genome shotgun (WGS) entry which is preliminary data.</text>
</comment>
<evidence type="ECO:0000313" key="9">
    <source>
        <dbReference type="Proteomes" id="UP000192578"/>
    </source>
</evidence>
<evidence type="ECO:0000256" key="1">
    <source>
        <dbReference type="ARBA" id="ARBA00004173"/>
    </source>
</evidence>
<dbReference type="NCBIfam" id="NF003661">
    <property type="entry name" value="PRK05291.1-3"/>
    <property type="match status" value="1"/>
</dbReference>
<sequence length="489" mass="53924">MAVLTRSACRFSTLPGEKSTIYALSSGKGKSGVAVLRISGPGTSDVLMQLTKKILPPPRLASLRTIYHPTTTEILDRGIVLWFPGPHSFTGEDVAELHVHGGLAVVRSTLDALGSFARTREAQPGEFTKRSFFNGKMDLTEAEGVADLIHAETEAQRRQAYRQMAGSLSRKYAEWRERLLRARAFLEAFIDFGEDEQLDPGVMDEVKTSVQSLHEELKAYLNDHRRGERLRNGVQITIVGEPNVGKSSLLNALCLRPAAIVSPIAGTTRDIVESAFDLGGYPVVFSDTAGLRSTDDLIENEGIRRATARAQTSDLILLVVDSSNLPELPALIDSSPQRPHQSLISQRLSEFGMQISSDQKVHLLFNKIDLLPPDALNSLREKFPSDCHFVSCTEDQGMTEFVTGLTDVVKDLCGGASVGEANLTQQRHRQHLQQCSARLDHFWTLLAGEDVVLATHEIQQALRCIGRITGHVYVEEVLEVIFRDFCIGK</sequence>
<dbReference type="GO" id="GO:0002098">
    <property type="term" value="P:tRNA wobble uridine modification"/>
    <property type="evidence" value="ECO:0007669"/>
    <property type="project" value="TreeGrafter"/>
</dbReference>
<dbReference type="InterPro" id="IPR027417">
    <property type="entry name" value="P-loop_NTPase"/>
</dbReference>
<dbReference type="GO" id="GO:0005739">
    <property type="term" value="C:mitochondrion"/>
    <property type="evidence" value="ECO:0007669"/>
    <property type="project" value="UniProtKB-SubCell"/>
</dbReference>
<dbReference type="PANTHER" id="PTHR42714">
    <property type="entry name" value="TRNA MODIFICATION GTPASE GTPBP3"/>
    <property type="match status" value="1"/>
</dbReference>
<evidence type="ECO:0000313" key="8">
    <source>
        <dbReference type="EMBL" id="OWA51816.1"/>
    </source>
</evidence>
<dbReference type="InterPro" id="IPR027368">
    <property type="entry name" value="MnmE_dom2"/>
</dbReference>
<dbReference type="NCBIfam" id="TIGR00231">
    <property type="entry name" value="small_GTP"/>
    <property type="match status" value="1"/>
</dbReference>
<evidence type="ECO:0000256" key="2">
    <source>
        <dbReference type="ARBA" id="ARBA00011043"/>
    </source>
</evidence>
<dbReference type="Pfam" id="PF01926">
    <property type="entry name" value="MMR_HSR1"/>
    <property type="match status" value="1"/>
</dbReference>
<protein>
    <submittedName>
        <fullName evidence="8">tRNA modification GTPase GTPBP3, mitochondrial</fullName>
    </submittedName>
</protein>
<evidence type="ECO:0000259" key="7">
    <source>
        <dbReference type="PROSITE" id="PS51709"/>
    </source>
</evidence>
<dbReference type="InterPro" id="IPR025867">
    <property type="entry name" value="MnmE_helical"/>
</dbReference>
<dbReference type="EMBL" id="MTYJ01000240">
    <property type="protein sequence ID" value="OWA51816.1"/>
    <property type="molecule type" value="Genomic_DNA"/>
</dbReference>
<dbReference type="OrthoDB" id="188276at2759"/>
<dbReference type="InterPro" id="IPR031168">
    <property type="entry name" value="G_TrmE"/>
</dbReference>
<dbReference type="InterPro" id="IPR005225">
    <property type="entry name" value="Small_GTP-bd"/>
</dbReference>
<evidence type="ECO:0000256" key="6">
    <source>
        <dbReference type="RuleBase" id="RU003313"/>
    </source>
</evidence>
<dbReference type="Pfam" id="PF12631">
    <property type="entry name" value="MnmE_helical"/>
    <property type="match status" value="1"/>
</dbReference>
<dbReference type="CDD" id="cd14858">
    <property type="entry name" value="TrmE_N"/>
    <property type="match status" value="1"/>
</dbReference>
<dbReference type="CDD" id="cd04164">
    <property type="entry name" value="trmE"/>
    <property type="match status" value="1"/>
</dbReference>
<dbReference type="InterPro" id="IPR027266">
    <property type="entry name" value="TrmE/GcvT-like"/>
</dbReference>
<comment type="similarity">
    <text evidence="2 6">Belongs to the TRAFAC class TrmE-Era-EngA-EngB-Septin-like GTPase superfamily. TrmE GTPase family.</text>
</comment>
<dbReference type="Proteomes" id="UP000192578">
    <property type="component" value="Unassembled WGS sequence"/>
</dbReference>
<reference evidence="9" key="1">
    <citation type="submission" date="2017-01" db="EMBL/GenBank/DDBJ databases">
        <title>Comparative genomics of anhydrobiosis in the tardigrade Hypsibius dujardini.</title>
        <authorList>
            <person name="Yoshida Y."/>
            <person name="Koutsovoulos G."/>
            <person name="Laetsch D."/>
            <person name="Stevens L."/>
            <person name="Kumar S."/>
            <person name="Horikawa D."/>
            <person name="Ishino K."/>
            <person name="Komine S."/>
            <person name="Tomita M."/>
            <person name="Blaxter M."/>
            <person name="Arakawa K."/>
        </authorList>
    </citation>
    <scope>NUCLEOTIDE SEQUENCE [LARGE SCALE GENOMIC DNA]</scope>
    <source>
        <strain evidence="9">Z151</strain>
    </source>
</reference>
<proteinExistence type="inferred from homology"/>
<dbReference type="SUPFAM" id="SSF116878">
    <property type="entry name" value="TrmE connector domain"/>
    <property type="match status" value="1"/>
</dbReference>
<organism evidence="8 9">
    <name type="scientific">Hypsibius exemplaris</name>
    <name type="common">Freshwater tardigrade</name>
    <dbReference type="NCBI Taxonomy" id="2072580"/>
    <lineage>
        <taxon>Eukaryota</taxon>
        <taxon>Metazoa</taxon>
        <taxon>Ecdysozoa</taxon>
        <taxon>Tardigrada</taxon>
        <taxon>Eutardigrada</taxon>
        <taxon>Parachela</taxon>
        <taxon>Hypsibioidea</taxon>
        <taxon>Hypsibiidae</taxon>
        <taxon>Hypsibius</taxon>
    </lineage>
</organism>
<dbReference type="Gene3D" id="1.20.120.430">
    <property type="entry name" value="tRNA modification GTPase MnmE domain 2"/>
    <property type="match status" value="1"/>
</dbReference>
<dbReference type="Pfam" id="PF10396">
    <property type="entry name" value="TrmE_N"/>
    <property type="match status" value="1"/>
</dbReference>
<feature type="domain" description="TrmE-type G" evidence="7">
    <location>
        <begin position="233"/>
        <end position="410"/>
    </location>
</feature>